<dbReference type="Proteomes" id="UP000256337">
    <property type="component" value="Unassembled WGS sequence"/>
</dbReference>
<dbReference type="AlphaFoldDB" id="A0AAQ0HN04"/>
<dbReference type="InterPro" id="IPR001667">
    <property type="entry name" value="DDH_dom"/>
</dbReference>
<dbReference type="EMBL" id="JAEDAQ010000008">
    <property type="protein sequence ID" value="MBH9580900.1"/>
    <property type="molecule type" value="Genomic_DNA"/>
</dbReference>
<dbReference type="GeneID" id="48058572"/>
<dbReference type="KEGG" id="sfq:C7J90_10055"/>
<dbReference type="Gene3D" id="3.90.1640.10">
    <property type="entry name" value="inorganic pyrophosphatase (n-terminal core)"/>
    <property type="match status" value="1"/>
</dbReference>
<sequence length="313" mass="35401">MTTFKQIQQMIEEYDKIIIHRHVRPDPDALGSQFGLHRYLQKKYPDKTIYAVGDHEPTLSFMGTLDTIKNEQYHDALIIVCDTANAARIDGIVLPVDNKVVKIDHHPPVDQYGDLNYVDTHASSTSEIIYNMIDDLGDLSLMNEEIAKAIYLGIVGDTGRFMFNNTSPRTLQIASELIQFDIQPQQLLNQLGEKDPHLMPFHGYVLQNFELDHDGFCQVRITQDVLEDFQVKPNEASLFVNAVADLKGIKVWIFGVDEGDDIRCRIRSKAMTINDIAEEFGGGGHPNASGVSVENWETFDALAIRLKEKLNQQ</sequence>
<reference evidence="3 6" key="2">
    <citation type="submission" date="2020-12" db="EMBL/GenBank/DDBJ databases">
        <title>Genomic analysis of Staphylococcus felis from a cat with skin infection.</title>
        <authorList>
            <person name="Aslantas O."/>
            <person name="Keskin O."/>
            <person name="Buyukaltay K."/>
            <person name="Gullu Yucetepe A."/>
        </authorList>
    </citation>
    <scope>NUCLEOTIDE SEQUENCE [LARGE SCALE GENOMIC DNA]</scope>
    <source>
        <strain evidence="3 6">HARRANVET</strain>
    </source>
</reference>
<dbReference type="EMBL" id="QKYD01000055">
    <property type="protein sequence ID" value="REI23770.1"/>
    <property type="molecule type" value="Genomic_DNA"/>
</dbReference>
<evidence type="ECO:0000259" key="2">
    <source>
        <dbReference type="Pfam" id="PF02272"/>
    </source>
</evidence>
<gene>
    <name evidence="4" type="ORF">DOS76_03195</name>
    <name evidence="3" type="ORF">I9026_05885</name>
</gene>
<evidence type="ECO:0000313" key="3">
    <source>
        <dbReference type="EMBL" id="MBH9580900.1"/>
    </source>
</evidence>
<dbReference type="Proteomes" id="UP000597038">
    <property type="component" value="Unassembled WGS sequence"/>
</dbReference>
<dbReference type="InterPro" id="IPR003156">
    <property type="entry name" value="DHHA1_dom"/>
</dbReference>
<keyword evidence="6" id="KW-1185">Reference proteome</keyword>
<feature type="domain" description="DDH" evidence="1">
    <location>
        <begin position="16"/>
        <end position="154"/>
    </location>
</feature>
<dbReference type="Pfam" id="PF02272">
    <property type="entry name" value="DHHA1"/>
    <property type="match status" value="1"/>
</dbReference>
<name>A0AAQ0HN04_9STAP</name>
<dbReference type="PANTHER" id="PTHR47618:SF1">
    <property type="entry name" value="BIFUNCTIONAL OLIGORIBONUCLEASE AND PAP PHOSPHATASE NRNA"/>
    <property type="match status" value="1"/>
</dbReference>
<protein>
    <submittedName>
        <fullName evidence="4">Bifunctional oligoribonuclease/PAP phosphatase NrnA</fullName>
    </submittedName>
</protein>
<dbReference type="Pfam" id="PF01368">
    <property type="entry name" value="DHH"/>
    <property type="match status" value="1"/>
</dbReference>
<evidence type="ECO:0000259" key="1">
    <source>
        <dbReference type="Pfam" id="PF01368"/>
    </source>
</evidence>
<dbReference type="RefSeq" id="WP_103209641.1">
    <property type="nucleotide sequence ID" value="NZ_CAJUZQ010000065.1"/>
</dbReference>
<dbReference type="Gene3D" id="3.10.310.30">
    <property type="match status" value="1"/>
</dbReference>
<feature type="domain" description="DHHA1" evidence="2">
    <location>
        <begin position="228"/>
        <end position="310"/>
    </location>
</feature>
<dbReference type="InterPro" id="IPR051319">
    <property type="entry name" value="Oligoribo/pAp-PDE_c-di-AMP_PDE"/>
</dbReference>
<dbReference type="InterPro" id="IPR038763">
    <property type="entry name" value="DHH_sf"/>
</dbReference>
<reference evidence="4 5" key="1">
    <citation type="journal article" date="2018" name="Vet. Microbiol.">
        <title>Characterisation of Staphylococcus felis isolated from cats using whole genome sequencing.</title>
        <authorList>
            <person name="Worthing K."/>
            <person name="Pang S."/>
            <person name="Trott D.J."/>
            <person name="Abraham S."/>
            <person name="Coombs G.W."/>
            <person name="Jordan D."/>
            <person name="McIntyre L."/>
            <person name="Davies M.R."/>
            <person name="Norris J."/>
        </authorList>
    </citation>
    <scope>NUCLEOTIDE SEQUENCE [LARGE SCALE GENOMIC DNA]</scope>
    <source>
        <strain evidence="4 5">F25</strain>
    </source>
</reference>
<dbReference type="PANTHER" id="PTHR47618">
    <property type="entry name" value="BIFUNCTIONAL OLIGORIBONUCLEASE AND PAP PHOSPHATASE NRNA"/>
    <property type="match status" value="1"/>
</dbReference>
<organism evidence="4 5">
    <name type="scientific">Staphylococcus felis</name>
    <dbReference type="NCBI Taxonomy" id="46127"/>
    <lineage>
        <taxon>Bacteria</taxon>
        <taxon>Bacillati</taxon>
        <taxon>Bacillota</taxon>
        <taxon>Bacilli</taxon>
        <taxon>Bacillales</taxon>
        <taxon>Staphylococcaceae</taxon>
        <taxon>Staphylococcus</taxon>
    </lineage>
</organism>
<evidence type="ECO:0000313" key="5">
    <source>
        <dbReference type="Proteomes" id="UP000256337"/>
    </source>
</evidence>
<evidence type="ECO:0000313" key="4">
    <source>
        <dbReference type="EMBL" id="REI23770.1"/>
    </source>
</evidence>
<proteinExistence type="predicted"/>
<dbReference type="SUPFAM" id="SSF64182">
    <property type="entry name" value="DHH phosphoesterases"/>
    <property type="match status" value="1"/>
</dbReference>
<evidence type="ECO:0000313" key="6">
    <source>
        <dbReference type="Proteomes" id="UP000597038"/>
    </source>
</evidence>
<dbReference type="GO" id="GO:0003676">
    <property type="term" value="F:nucleic acid binding"/>
    <property type="evidence" value="ECO:0007669"/>
    <property type="project" value="InterPro"/>
</dbReference>
<comment type="caution">
    <text evidence="4">The sequence shown here is derived from an EMBL/GenBank/DDBJ whole genome shotgun (WGS) entry which is preliminary data.</text>
</comment>
<accession>A0AAQ0HN04</accession>